<feature type="compositionally biased region" description="Polar residues" evidence="4">
    <location>
        <begin position="749"/>
        <end position="760"/>
    </location>
</feature>
<keyword evidence="10" id="KW-1185">Reference proteome</keyword>
<feature type="compositionally biased region" description="Basic and acidic residues" evidence="4">
    <location>
        <begin position="200"/>
        <end position="226"/>
    </location>
</feature>
<evidence type="ECO:0000256" key="2">
    <source>
        <dbReference type="ARBA" id="ARBA00022723"/>
    </source>
</evidence>
<dbReference type="InterPro" id="IPR012292">
    <property type="entry name" value="Globin/Proto"/>
</dbReference>
<evidence type="ECO:0000313" key="9">
    <source>
        <dbReference type="EnsemblProtists" id="EKX39126"/>
    </source>
</evidence>
<evidence type="ECO:0000256" key="5">
    <source>
        <dbReference type="SAM" id="Phobius"/>
    </source>
</evidence>
<dbReference type="SUPFAM" id="SSF46458">
    <property type="entry name" value="Globin-like"/>
    <property type="match status" value="3"/>
</dbReference>
<dbReference type="Proteomes" id="UP000011087">
    <property type="component" value="Unassembled WGS sequence"/>
</dbReference>
<organism evidence="8">
    <name type="scientific">Guillardia theta (strain CCMP2712)</name>
    <name type="common">Cryptophyte</name>
    <dbReference type="NCBI Taxonomy" id="905079"/>
    <lineage>
        <taxon>Eukaryota</taxon>
        <taxon>Cryptophyceae</taxon>
        <taxon>Pyrenomonadales</taxon>
        <taxon>Geminigeraceae</taxon>
        <taxon>Guillardia</taxon>
    </lineage>
</organism>
<dbReference type="KEGG" id="gtt:GUITHDRAFT_143733"/>
<dbReference type="InterPro" id="IPR018506">
    <property type="entry name" value="Cyt_B5_heme-BS"/>
</dbReference>
<dbReference type="GO" id="GO:0071949">
    <property type="term" value="F:FAD binding"/>
    <property type="evidence" value="ECO:0007669"/>
    <property type="project" value="TreeGrafter"/>
</dbReference>
<feature type="region of interest" description="Disordered" evidence="4">
    <location>
        <begin position="697"/>
        <end position="721"/>
    </location>
</feature>
<dbReference type="InterPro" id="IPR001199">
    <property type="entry name" value="Cyt_B5-like_heme/steroid-bd"/>
</dbReference>
<dbReference type="PANTHER" id="PTHR43396:SF6">
    <property type="entry name" value="ABL201WP"/>
    <property type="match status" value="1"/>
</dbReference>
<dbReference type="GO" id="GO:0046210">
    <property type="term" value="P:nitric oxide catabolic process"/>
    <property type="evidence" value="ECO:0007669"/>
    <property type="project" value="TreeGrafter"/>
</dbReference>
<dbReference type="OMA" id="MHISAYV"/>
<dbReference type="CDD" id="cd01040">
    <property type="entry name" value="Mb-like"/>
    <property type="match status" value="1"/>
</dbReference>
<keyword evidence="5" id="KW-0812">Transmembrane</keyword>
<dbReference type="GO" id="GO:0019825">
    <property type="term" value="F:oxygen binding"/>
    <property type="evidence" value="ECO:0007669"/>
    <property type="project" value="InterPro"/>
</dbReference>
<dbReference type="EnsemblProtists" id="EKX39126">
    <property type="protein sequence ID" value="EKX39126"/>
    <property type="gene ID" value="GUITHDRAFT_143733"/>
</dbReference>
<dbReference type="PaxDb" id="55529-EKX39126"/>
<dbReference type="GO" id="GO:0046872">
    <property type="term" value="F:metal ion binding"/>
    <property type="evidence" value="ECO:0007669"/>
    <property type="project" value="UniProtKB-KW"/>
</dbReference>
<gene>
    <name evidence="8" type="ORF">GUITHDRAFT_143733</name>
</gene>
<dbReference type="GeneID" id="17295866"/>
<keyword evidence="1" id="KW-0349">Heme</keyword>
<keyword evidence="2" id="KW-0479">Metal-binding</keyword>
<dbReference type="PANTHER" id="PTHR43396">
    <property type="entry name" value="FLAVOHEMOPROTEIN"/>
    <property type="match status" value="1"/>
</dbReference>
<dbReference type="GO" id="GO:0008941">
    <property type="term" value="F:nitric oxide dioxygenase NAD(P)H activity"/>
    <property type="evidence" value="ECO:0007669"/>
    <property type="project" value="TreeGrafter"/>
</dbReference>
<feature type="compositionally biased region" description="Low complexity" evidence="4">
    <location>
        <begin position="317"/>
        <end position="327"/>
    </location>
</feature>
<feature type="region of interest" description="Disordered" evidence="4">
    <location>
        <begin position="116"/>
        <end position="178"/>
    </location>
</feature>
<dbReference type="EMBL" id="JH993042">
    <property type="protein sequence ID" value="EKX39126.1"/>
    <property type="molecule type" value="Genomic_DNA"/>
</dbReference>
<reference evidence="9" key="3">
    <citation type="submission" date="2015-06" db="UniProtKB">
        <authorList>
            <consortium name="EnsemblProtists"/>
        </authorList>
    </citation>
    <scope>IDENTIFICATION</scope>
</reference>
<feature type="compositionally biased region" description="Polar residues" evidence="4">
    <location>
        <begin position="280"/>
        <end position="304"/>
    </location>
</feature>
<dbReference type="Gene3D" id="3.10.120.10">
    <property type="entry name" value="Cytochrome b5-like heme/steroid binding domain"/>
    <property type="match status" value="1"/>
</dbReference>
<evidence type="ECO:0000259" key="7">
    <source>
        <dbReference type="PROSITE" id="PS50255"/>
    </source>
</evidence>
<evidence type="ECO:0000256" key="1">
    <source>
        <dbReference type="ARBA" id="ARBA00022617"/>
    </source>
</evidence>
<feature type="region of interest" description="Disordered" evidence="4">
    <location>
        <begin position="258"/>
        <end position="342"/>
    </location>
</feature>
<dbReference type="InterPro" id="IPR044399">
    <property type="entry name" value="Mb-like_M"/>
</dbReference>
<dbReference type="InterPro" id="IPR036400">
    <property type="entry name" value="Cyt_B5-like_heme/steroid_sf"/>
</dbReference>
<feature type="region of interest" description="Disordered" evidence="4">
    <location>
        <begin position="194"/>
        <end position="241"/>
    </location>
</feature>
<reference evidence="10" key="2">
    <citation type="submission" date="2012-11" db="EMBL/GenBank/DDBJ databases">
        <authorList>
            <person name="Kuo A."/>
            <person name="Curtis B.A."/>
            <person name="Tanifuji G."/>
            <person name="Burki F."/>
            <person name="Gruber A."/>
            <person name="Irimia M."/>
            <person name="Maruyama S."/>
            <person name="Arias M.C."/>
            <person name="Ball S.G."/>
            <person name="Gile G.H."/>
            <person name="Hirakawa Y."/>
            <person name="Hopkins J.F."/>
            <person name="Rensing S.A."/>
            <person name="Schmutz J."/>
            <person name="Symeonidi A."/>
            <person name="Elias M."/>
            <person name="Eveleigh R.J."/>
            <person name="Herman E.K."/>
            <person name="Klute M.J."/>
            <person name="Nakayama T."/>
            <person name="Obornik M."/>
            <person name="Reyes-Prieto A."/>
            <person name="Armbrust E.V."/>
            <person name="Aves S.J."/>
            <person name="Beiko R.G."/>
            <person name="Coutinho P."/>
            <person name="Dacks J.B."/>
            <person name="Durnford D.G."/>
            <person name="Fast N.M."/>
            <person name="Green B.R."/>
            <person name="Grisdale C."/>
            <person name="Hempe F."/>
            <person name="Henrissat B."/>
            <person name="Hoppner M.P."/>
            <person name="Ishida K.-I."/>
            <person name="Kim E."/>
            <person name="Koreny L."/>
            <person name="Kroth P.G."/>
            <person name="Liu Y."/>
            <person name="Malik S.-B."/>
            <person name="Maier U.G."/>
            <person name="McRose D."/>
            <person name="Mock T."/>
            <person name="Neilson J.A."/>
            <person name="Onodera N.T."/>
            <person name="Poole A.M."/>
            <person name="Pritham E.J."/>
            <person name="Richards T.A."/>
            <person name="Rocap G."/>
            <person name="Roy S.W."/>
            <person name="Sarai C."/>
            <person name="Schaack S."/>
            <person name="Shirato S."/>
            <person name="Slamovits C.H."/>
            <person name="Spencer D.F."/>
            <person name="Suzuki S."/>
            <person name="Worden A.Z."/>
            <person name="Zauner S."/>
            <person name="Barry K."/>
            <person name="Bell C."/>
            <person name="Bharti A.K."/>
            <person name="Crow J.A."/>
            <person name="Grimwood J."/>
            <person name="Kramer R."/>
            <person name="Lindquist E."/>
            <person name="Lucas S."/>
            <person name="Salamov A."/>
            <person name="McFadden G.I."/>
            <person name="Lane C.E."/>
            <person name="Keeling P.J."/>
            <person name="Gray M.W."/>
            <person name="Grigoriev I.V."/>
            <person name="Archibald J.M."/>
        </authorList>
    </citation>
    <scope>NUCLEOTIDE SEQUENCE</scope>
    <source>
        <strain evidence="10">CCMP2712</strain>
    </source>
</reference>
<keyword evidence="5" id="KW-0472">Membrane</keyword>
<reference evidence="8 10" key="1">
    <citation type="journal article" date="2012" name="Nature">
        <title>Algal genomes reveal evolutionary mosaicism and the fate of nucleomorphs.</title>
        <authorList>
            <consortium name="DOE Joint Genome Institute"/>
            <person name="Curtis B.A."/>
            <person name="Tanifuji G."/>
            <person name="Burki F."/>
            <person name="Gruber A."/>
            <person name="Irimia M."/>
            <person name="Maruyama S."/>
            <person name="Arias M.C."/>
            <person name="Ball S.G."/>
            <person name="Gile G.H."/>
            <person name="Hirakawa Y."/>
            <person name="Hopkins J.F."/>
            <person name="Kuo A."/>
            <person name="Rensing S.A."/>
            <person name="Schmutz J."/>
            <person name="Symeonidi A."/>
            <person name="Elias M."/>
            <person name="Eveleigh R.J."/>
            <person name="Herman E.K."/>
            <person name="Klute M.J."/>
            <person name="Nakayama T."/>
            <person name="Obornik M."/>
            <person name="Reyes-Prieto A."/>
            <person name="Armbrust E.V."/>
            <person name="Aves S.J."/>
            <person name="Beiko R.G."/>
            <person name="Coutinho P."/>
            <person name="Dacks J.B."/>
            <person name="Durnford D.G."/>
            <person name="Fast N.M."/>
            <person name="Green B.R."/>
            <person name="Grisdale C.J."/>
            <person name="Hempel F."/>
            <person name="Henrissat B."/>
            <person name="Hoppner M.P."/>
            <person name="Ishida K."/>
            <person name="Kim E."/>
            <person name="Koreny L."/>
            <person name="Kroth P.G."/>
            <person name="Liu Y."/>
            <person name="Malik S.B."/>
            <person name="Maier U.G."/>
            <person name="McRose D."/>
            <person name="Mock T."/>
            <person name="Neilson J.A."/>
            <person name="Onodera N.T."/>
            <person name="Poole A.M."/>
            <person name="Pritham E.J."/>
            <person name="Richards T.A."/>
            <person name="Rocap G."/>
            <person name="Roy S.W."/>
            <person name="Sarai C."/>
            <person name="Schaack S."/>
            <person name="Shirato S."/>
            <person name="Slamovits C.H."/>
            <person name="Spencer D.F."/>
            <person name="Suzuki S."/>
            <person name="Worden A.Z."/>
            <person name="Zauner S."/>
            <person name="Barry K."/>
            <person name="Bell C."/>
            <person name="Bharti A.K."/>
            <person name="Crow J.A."/>
            <person name="Grimwood J."/>
            <person name="Kramer R."/>
            <person name="Lindquist E."/>
            <person name="Lucas S."/>
            <person name="Salamov A."/>
            <person name="McFadden G.I."/>
            <person name="Lane C.E."/>
            <person name="Keeling P.J."/>
            <person name="Gray M.W."/>
            <person name="Grigoriev I.V."/>
            <person name="Archibald J.M."/>
        </authorList>
    </citation>
    <scope>NUCLEOTIDE SEQUENCE</scope>
    <source>
        <strain evidence="8 10">CCMP2712</strain>
    </source>
</reference>
<feature type="transmembrane region" description="Helical" evidence="5">
    <location>
        <begin position="1249"/>
        <end position="1268"/>
    </location>
</feature>
<feature type="transmembrane region" description="Helical" evidence="5">
    <location>
        <begin position="1378"/>
        <end position="1396"/>
    </location>
</feature>
<protein>
    <recommendedName>
        <fullName evidence="11">Globin family profile domain-containing protein</fullName>
    </recommendedName>
</protein>
<evidence type="ECO:0000259" key="6">
    <source>
        <dbReference type="PROSITE" id="PS01033"/>
    </source>
</evidence>
<dbReference type="GO" id="GO:0020037">
    <property type="term" value="F:heme binding"/>
    <property type="evidence" value="ECO:0007669"/>
    <property type="project" value="InterPro"/>
</dbReference>
<feature type="compositionally biased region" description="Polar residues" evidence="4">
    <location>
        <begin position="701"/>
        <end position="714"/>
    </location>
</feature>
<dbReference type="SUPFAM" id="SSF55856">
    <property type="entry name" value="Cytochrome b5-like heme/steroid binding domain"/>
    <property type="match status" value="1"/>
</dbReference>
<dbReference type="RefSeq" id="XP_005826106.1">
    <property type="nucleotide sequence ID" value="XM_005826049.1"/>
</dbReference>
<dbReference type="SMART" id="SM01117">
    <property type="entry name" value="Cyt-b5"/>
    <property type="match status" value="1"/>
</dbReference>
<dbReference type="GO" id="GO:0071500">
    <property type="term" value="P:cellular response to nitrosative stress"/>
    <property type="evidence" value="ECO:0007669"/>
    <property type="project" value="TreeGrafter"/>
</dbReference>
<feature type="compositionally biased region" description="Basic and acidic residues" evidence="4">
    <location>
        <begin position="132"/>
        <end position="162"/>
    </location>
</feature>
<keyword evidence="5" id="KW-1133">Transmembrane helix</keyword>
<dbReference type="OrthoDB" id="436496at2759"/>
<evidence type="ECO:0000256" key="3">
    <source>
        <dbReference type="ARBA" id="ARBA00023004"/>
    </source>
</evidence>
<feature type="domain" description="Cytochrome b5 heme-binding" evidence="7">
    <location>
        <begin position="25"/>
        <end position="100"/>
    </location>
</feature>
<name>L1IS81_GUITC</name>
<dbReference type="InterPro" id="IPR009050">
    <property type="entry name" value="Globin-like_sf"/>
</dbReference>
<evidence type="ECO:0000313" key="10">
    <source>
        <dbReference type="Proteomes" id="UP000011087"/>
    </source>
</evidence>
<dbReference type="PROSITE" id="PS01033">
    <property type="entry name" value="GLOBIN"/>
    <property type="match status" value="1"/>
</dbReference>
<keyword evidence="3" id="KW-0408">Iron</keyword>
<dbReference type="HOGENOM" id="CLU_248872_0_0_1"/>
<dbReference type="PROSITE" id="PS50255">
    <property type="entry name" value="CYTOCHROME_B5_2"/>
    <property type="match status" value="1"/>
</dbReference>
<dbReference type="InterPro" id="IPR000971">
    <property type="entry name" value="Globin"/>
</dbReference>
<feature type="compositionally biased region" description="Polar residues" evidence="4">
    <location>
        <begin position="227"/>
        <end position="237"/>
    </location>
</feature>
<dbReference type="PROSITE" id="PS00191">
    <property type="entry name" value="CYTOCHROME_B5_1"/>
    <property type="match status" value="1"/>
</dbReference>
<evidence type="ECO:0000256" key="4">
    <source>
        <dbReference type="SAM" id="MobiDB-lite"/>
    </source>
</evidence>
<dbReference type="Pfam" id="PF00042">
    <property type="entry name" value="Globin"/>
    <property type="match status" value="2"/>
</dbReference>
<accession>L1IS81</accession>
<proteinExistence type="predicted"/>
<feature type="transmembrane region" description="Helical" evidence="5">
    <location>
        <begin position="1344"/>
        <end position="1372"/>
    </location>
</feature>
<evidence type="ECO:0000313" key="8">
    <source>
        <dbReference type="EMBL" id="EKX39126.1"/>
    </source>
</evidence>
<feature type="domain" description="Globin" evidence="6">
    <location>
        <begin position="500"/>
        <end position="638"/>
    </location>
</feature>
<feature type="transmembrane region" description="Helical" evidence="5">
    <location>
        <begin position="1207"/>
        <end position="1229"/>
    </location>
</feature>
<feature type="region of interest" description="Disordered" evidence="4">
    <location>
        <begin position="736"/>
        <end position="761"/>
    </location>
</feature>
<dbReference type="STRING" id="905079.L1IS81"/>
<dbReference type="Gene3D" id="1.10.490.10">
    <property type="entry name" value="Globins"/>
    <property type="match status" value="3"/>
</dbReference>
<evidence type="ECO:0008006" key="11">
    <source>
        <dbReference type="Google" id="ProtNLM"/>
    </source>
</evidence>
<sequence>MDFHAMRLPEDVLEKIQDERDRLGHPVLTDADLVEARSEGKMLIIIAGMVFDVTKFLEEHPGGFEALERHIGRDASDPFFERHDNPAFQLLPRYYYADYAADDGTAAFGELPILREESGETSMNEDEATADAELKARTDESHEDHHEDQDDERAGSGYKEDLPEGVTETAGAAGPSQEGVVPAMVLDAKENGVLENGSSEEAHSEVDSKPDEEEKRKNSKDDDKHSVATTECNQPPTLNIPATGCPFMALAMLKEAGHEPVTPSKTMSRTGSFKMRSGSDDMTSNNPYGSFSSFPNKATESPRSVRSREDLSSSRPTTTKNSSSMNSRSRKGRGTNINKAGGVFRGQMHRKRRLAKLKKAPPIDQYLWDLHSARIASSWTELVKKSDYAEIGRRIYGSVKANDTLEPLFRFTNQTVQGTKFVDMLSSIVENINNPQTIFEKVNELAPMHHRKGVKAAHMPIMKGIIVSLLKHVLGDEFTNEDEEAWNWIWQYLTQILDQSLQDVGSNLGLVRECWDSICEQYTTNELGEMVYDHLFKMAPNLTMLFTKPRSYMAVKMGDMLSMLVSFADSSESMKQQISWLGLRHVKYKIRPHHIPLMGPVFLAVVAEAAGVHWSQDTEKAWSVLFNMVCVNMADAIQEGEEYAEALEKAIGILKEQVDATSMVATIRAELATNCPSMFDDEASSGSKGLSRLKRSGRLMSVSSGNPSNESVKSGSDRRGSVPDLALHDVSHLLHASAAKKKEPERKLSTTGTSRPNANTFEGMAEETTVNIIESVYDFFLETGQNVWDPEKQMEIVAICAPRLFAWGMREKHLKDVWLAIERAITKTAESLFDERMISSLRWFWKSISEALQEEFNASENGYNDLVLSSWDIVRQRTEVQELGEKFWKYLNCMSPEQTNLFRRSLSMWGHLLHHIVNMLLISITDPEEYYDLMFELTIRHIRYGVRSEYLNPFGNALFATFEEILSDVWEEKTTKAWKLVWKRATCNMSRGLNMGGNAITQALVEGNVEALQDAISSAPRSKRAEWLCQIDINGAIISPLIWAMHDGKTAIVDFILSDLLTIRADIHGYYYGREELFKYHDDLIGEILREAPDSMTVLLDGLMWHSKEKLMGRLVRVNYYIKDVYGEPRENVDSWASPLGRFIVLGDNHTFLHPIVKQTLQLKWQKFGLFLFCLKEVWYLGMLITFMVGHVQDPSGCIGRLQKDRIALSVMAVVTLGVQMKMVMTHFVKRLCITYQIGSFEIIVPRCLASIWTLVRITSCVLLIYVMSRDGCNHCVNNPTSASCTNITNTSTRAEYWDEPADNFGMLEQFSLLAAKAKGDTGVATATTLASSKDRSAMAFVGVLLWIQMFQACILSTPLAAFTYTIGIMFLDISHSLFMIFILISAFGSALTMIGEPPFDQGWDHTLAVLLQEVLGVSQQYYPEIGSFTRFLLLVYVSRIFDDIGFDEPLNFSANDSGPAGGVQLFERDDHPKYVPDRILRFTGDASPEDPWPEIN</sequence>
<dbReference type="Pfam" id="PF00173">
    <property type="entry name" value="Cyt-b5"/>
    <property type="match status" value="1"/>
</dbReference>